<evidence type="ECO:0000256" key="1">
    <source>
        <dbReference type="SAM" id="Phobius"/>
    </source>
</evidence>
<dbReference type="EMBL" id="CM002924">
    <property type="protein sequence ID" value="KGN56816.1"/>
    <property type="molecule type" value="Genomic_DNA"/>
</dbReference>
<name>A0A0A0L9N8_CUCSA</name>
<keyword evidence="1" id="KW-0472">Membrane</keyword>
<evidence type="ECO:0000313" key="3">
    <source>
        <dbReference type="Proteomes" id="UP000029981"/>
    </source>
</evidence>
<evidence type="ECO:0000313" key="2">
    <source>
        <dbReference type="EMBL" id="KGN56816.1"/>
    </source>
</evidence>
<proteinExistence type="predicted"/>
<reference evidence="2 3" key="4">
    <citation type="journal article" date="2011" name="BMC Genomics">
        <title>RNA-Seq improves annotation of protein-coding genes in the cucumber genome.</title>
        <authorList>
            <person name="Li Z."/>
            <person name="Zhang Z."/>
            <person name="Yan P."/>
            <person name="Huang S."/>
            <person name="Fei Z."/>
            <person name="Lin K."/>
        </authorList>
    </citation>
    <scope>NUCLEOTIDE SEQUENCE [LARGE SCALE GENOMIC DNA]</scope>
    <source>
        <strain evidence="3">cv. 9930</strain>
    </source>
</reference>
<reference evidence="2 3" key="2">
    <citation type="journal article" date="2009" name="PLoS ONE">
        <title>An integrated genetic and cytogenetic map of the cucumber genome.</title>
        <authorList>
            <person name="Ren Y."/>
            <person name="Zhang Z."/>
            <person name="Liu J."/>
            <person name="Staub J.E."/>
            <person name="Han Y."/>
            <person name="Cheng Z."/>
            <person name="Li X."/>
            <person name="Lu J."/>
            <person name="Miao H."/>
            <person name="Kang H."/>
            <person name="Xie B."/>
            <person name="Gu X."/>
            <person name="Wang X."/>
            <person name="Du Y."/>
            <person name="Jin W."/>
            <person name="Huang S."/>
        </authorList>
    </citation>
    <scope>NUCLEOTIDE SEQUENCE [LARGE SCALE GENOMIC DNA]</scope>
    <source>
        <strain evidence="3">cv. 9930</strain>
    </source>
</reference>
<dbReference type="AlphaFoldDB" id="A0A0A0L9N8"/>
<organism evidence="2 3">
    <name type="scientific">Cucumis sativus</name>
    <name type="common">Cucumber</name>
    <dbReference type="NCBI Taxonomy" id="3659"/>
    <lineage>
        <taxon>Eukaryota</taxon>
        <taxon>Viridiplantae</taxon>
        <taxon>Streptophyta</taxon>
        <taxon>Embryophyta</taxon>
        <taxon>Tracheophyta</taxon>
        <taxon>Spermatophyta</taxon>
        <taxon>Magnoliopsida</taxon>
        <taxon>eudicotyledons</taxon>
        <taxon>Gunneridae</taxon>
        <taxon>Pentapetalae</taxon>
        <taxon>rosids</taxon>
        <taxon>fabids</taxon>
        <taxon>Cucurbitales</taxon>
        <taxon>Cucurbitaceae</taxon>
        <taxon>Benincaseae</taxon>
        <taxon>Cucumis</taxon>
    </lineage>
</organism>
<protein>
    <submittedName>
        <fullName evidence="2">Uncharacterized protein</fullName>
    </submittedName>
</protein>
<feature type="transmembrane region" description="Helical" evidence="1">
    <location>
        <begin position="26"/>
        <end position="46"/>
    </location>
</feature>
<gene>
    <name evidence="2" type="ORF">Csa_3G134650</name>
</gene>
<keyword evidence="1" id="KW-0812">Transmembrane</keyword>
<reference evidence="2 3" key="3">
    <citation type="journal article" date="2010" name="BMC Genomics">
        <title>Transcriptome sequencing and comparative analysis of cucumber flowers with different sex types.</title>
        <authorList>
            <person name="Guo S."/>
            <person name="Zheng Y."/>
            <person name="Joung J.G."/>
            <person name="Liu S."/>
            <person name="Zhang Z."/>
            <person name="Crasta O.R."/>
            <person name="Sobral B.W."/>
            <person name="Xu Y."/>
            <person name="Huang S."/>
            <person name="Fei Z."/>
        </authorList>
    </citation>
    <scope>NUCLEOTIDE SEQUENCE [LARGE SCALE GENOMIC DNA]</scope>
    <source>
        <strain evidence="3">cv. 9930</strain>
    </source>
</reference>
<accession>A0A0A0L9N8</accession>
<reference evidence="2 3" key="1">
    <citation type="journal article" date="2009" name="Nat. Genet.">
        <title>The genome of the cucumber, Cucumis sativus L.</title>
        <authorList>
            <person name="Huang S."/>
            <person name="Li R."/>
            <person name="Zhang Z."/>
            <person name="Li L."/>
            <person name="Gu X."/>
            <person name="Fan W."/>
            <person name="Lucas W.J."/>
            <person name="Wang X."/>
            <person name="Xie B."/>
            <person name="Ni P."/>
            <person name="Ren Y."/>
            <person name="Zhu H."/>
            <person name="Li J."/>
            <person name="Lin K."/>
            <person name="Jin W."/>
            <person name="Fei Z."/>
            <person name="Li G."/>
            <person name="Staub J."/>
            <person name="Kilian A."/>
            <person name="van der Vossen E.A."/>
            <person name="Wu Y."/>
            <person name="Guo J."/>
            <person name="He J."/>
            <person name="Jia Z."/>
            <person name="Ren Y."/>
            <person name="Tian G."/>
            <person name="Lu Y."/>
            <person name="Ruan J."/>
            <person name="Qian W."/>
            <person name="Wang M."/>
            <person name="Huang Q."/>
            <person name="Li B."/>
            <person name="Xuan Z."/>
            <person name="Cao J."/>
            <person name="Asan"/>
            <person name="Wu Z."/>
            <person name="Zhang J."/>
            <person name="Cai Q."/>
            <person name="Bai Y."/>
            <person name="Zhao B."/>
            <person name="Han Y."/>
            <person name="Li Y."/>
            <person name="Li X."/>
            <person name="Wang S."/>
            <person name="Shi Q."/>
            <person name="Liu S."/>
            <person name="Cho W.K."/>
            <person name="Kim J.Y."/>
            <person name="Xu Y."/>
            <person name="Heller-Uszynska K."/>
            <person name="Miao H."/>
            <person name="Cheng Z."/>
            <person name="Zhang S."/>
            <person name="Wu J."/>
            <person name="Yang Y."/>
            <person name="Kang H."/>
            <person name="Li M."/>
            <person name="Liang H."/>
            <person name="Ren X."/>
            <person name="Shi Z."/>
            <person name="Wen M."/>
            <person name="Jian M."/>
            <person name="Yang H."/>
            <person name="Zhang G."/>
            <person name="Yang Z."/>
            <person name="Chen R."/>
            <person name="Liu S."/>
            <person name="Li J."/>
            <person name="Ma L."/>
            <person name="Liu H."/>
            <person name="Zhou Y."/>
            <person name="Zhao J."/>
            <person name="Fang X."/>
            <person name="Li G."/>
            <person name="Fang L."/>
            <person name="Li Y."/>
            <person name="Liu D."/>
            <person name="Zheng H."/>
            <person name="Zhang Y."/>
            <person name="Qin N."/>
            <person name="Li Z."/>
            <person name="Yang G."/>
            <person name="Yang S."/>
            <person name="Bolund L."/>
            <person name="Kristiansen K."/>
            <person name="Zheng H."/>
            <person name="Li S."/>
            <person name="Zhang X."/>
            <person name="Yang H."/>
            <person name="Wang J."/>
            <person name="Sun R."/>
            <person name="Zhang B."/>
            <person name="Jiang S."/>
            <person name="Wang J."/>
            <person name="Du Y."/>
            <person name="Li S."/>
        </authorList>
    </citation>
    <scope>NUCLEOTIDE SEQUENCE [LARGE SCALE GENOMIC DNA]</scope>
    <source>
        <strain evidence="3">cv. 9930</strain>
    </source>
</reference>
<keyword evidence="1" id="KW-1133">Transmembrane helix</keyword>
<sequence length="56" mass="5909">MNDIKEILVLSNIGSETTGGNIGKTVAIILGSTAGVAFVVICLLFARGLMKKHDDY</sequence>
<keyword evidence="3" id="KW-1185">Reference proteome</keyword>
<dbReference type="Gramene" id="KGN56816">
    <property type="protein sequence ID" value="KGN56816"/>
    <property type="gene ID" value="Csa_3G134650"/>
</dbReference>
<dbReference type="Proteomes" id="UP000029981">
    <property type="component" value="Chromosome 3"/>
</dbReference>